<dbReference type="InterPro" id="IPR029060">
    <property type="entry name" value="PIN-like_dom_sf"/>
</dbReference>
<dbReference type="GO" id="GO:0046872">
    <property type="term" value="F:metal ion binding"/>
    <property type="evidence" value="ECO:0007669"/>
    <property type="project" value="UniProtKB-KW"/>
</dbReference>
<organism evidence="15">
    <name type="scientific">Aceria tosichella</name>
    <name type="common">wheat curl mite</name>
    <dbReference type="NCBI Taxonomy" id="561515"/>
    <lineage>
        <taxon>Eukaryota</taxon>
        <taxon>Metazoa</taxon>
        <taxon>Ecdysozoa</taxon>
        <taxon>Arthropoda</taxon>
        <taxon>Chelicerata</taxon>
        <taxon>Arachnida</taxon>
        <taxon>Acari</taxon>
        <taxon>Acariformes</taxon>
        <taxon>Trombidiformes</taxon>
        <taxon>Prostigmata</taxon>
        <taxon>Eupodina</taxon>
        <taxon>Eriophyoidea</taxon>
        <taxon>Eriophyidae</taxon>
        <taxon>Eriophyinae</taxon>
        <taxon>Aceriini</taxon>
        <taxon>Aceria</taxon>
    </lineage>
</organism>
<feature type="domain" description="XPG-I" evidence="13">
    <location>
        <begin position="687"/>
        <end position="756"/>
    </location>
</feature>
<feature type="compositionally biased region" description="Polar residues" evidence="12">
    <location>
        <begin position="400"/>
        <end position="418"/>
    </location>
</feature>
<feature type="compositionally biased region" description="Polar residues" evidence="12">
    <location>
        <begin position="530"/>
        <end position="539"/>
    </location>
</feature>
<protein>
    <submittedName>
        <fullName evidence="15">DNA repair protein complementing XP-G cells</fullName>
    </submittedName>
</protein>
<evidence type="ECO:0000256" key="4">
    <source>
        <dbReference type="ARBA" id="ARBA00022722"/>
    </source>
</evidence>
<dbReference type="InterPro" id="IPR019974">
    <property type="entry name" value="XPG_CS"/>
</dbReference>
<dbReference type="SUPFAM" id="SSF88723">
    <property type="entry name" value="PIN domain-like"/>
    <property type="match status" value="1"/>
</dbReference>
<feature type="domain" description="XPG N-terminal" evidence="14">
    <location>
        <begin position="1"/>
        <end position="98"/>
    </location>
</feature>
<dbReference type="Gene3D" id="1.10.150.20">
    <property type="entry name" value="5' to 3' exonuclease, C-terminal subdomain"/>
    <property type="match status" value="1"/>
</dbReference>
<accession>A0A6G1SK24</accession>
<sequence length="954" mass="107976">MGVLGLWEVLESVGHPIKIEGLEGKILGVDANIWLYKFIRGFRDKDNATNIESHKLGLFNRISKLLYYRIKPVFVFDGPAPVLKRRTLERRQNTRNKHLVKVQDAALKILASQLKTQYPDADIDHIKITMPNLVSNNLVAAEKLTDEDRDLFYLPETGKLKNEDDDSDSDETDTRNTFNEHQYMTTDVDIHSKDFEQLPAETRYEILHDIKQSRKRIRNPENLPEDANSFSNFQLERLKARRKVQEKIENCEKEICTNYTGELADGSSIQAFRVQSDARATILYRNNTYDPKALEKVKNEESIKEEKEDDDDDDDEVVNLGNDNVKPATSSIEKSLTQSSANNGSLIGAYAKNVDTPGSVKVLADRLKSYRSVKDPEPSKIISPDLSESPESSSPEHISTASSPEQHPLTDASSSRLDSPTIIDKSDEQHSAEVSSQDLKSSTISSSSTEQQSPESHSLKESSPRALSPQPGPSKQSMSQASTVRDLNEYQGGEESDDEVTEVFPPPIIVNNFKKSANDTHNDSDISIIYDNNNRTITIDSDRDLTNRTELIDDSSESSDDEQPVDKPVEPTGTKVISNDLPPLQLSATDQPKNDATSGNFGDDESDWSESSDKHEEPKQQNTIKPPVGVVEENTMENTSVERNSRAPKSGEAETTSSQSTNFRPPTPTRTNKVTHKIIEDAKELLRLFGIPYIDAAGEAEAQCAKLEELKLTEGTITDDSDIWLFGSQNVYRYFFNDDKYVMQYKMTDIEFHIRMTRENLVCFAMLVGSDYTDGIMNVGPVTALEVLSQFQDKGMKPLVEFRKWHQEAMKDLKAAKKDKERRKLLKYRLPDEFPSKAVYDGYLRPVADTSTEKFTWGTPDLDELREYARRNFGWDPKKVDEKLVPVMKRLNERKIQKTIDTFFFKTQANRNPEMFRSKRVNQALNKIAKRAAREVKAPANVPDVLNLSEDDDD</sequence>
<dbReference type="GO" id="GO:0016788">
    <property type="term" value="F:hydrolase activity, acting on ester bonds"/>
    <property type="evidence" value="ECO:0007669"/>
    <property type="project" value="InterPro"/>
</dbReference>
<feature type="compositionally biased region" description="Polar residues" evidence="12">
    <location>
        <begin position="586"/>
        <end position="600"/>
    </location>
</feature>
<gene>
    <name evidence="15" type="primary">Ercc5</name>
    <name evidence="15" type="ORF">g.15558</name>
</gene>
<evidence type="ECO:0000259" key="13">
    <source>
        <dbReference type="SMART" id="SM00484"/>
    </source>
</evidence>
<dbReference type="GO" id="GO:0005634">
    <property type="term" value="C:nucleus"/>
    <property type="evidence" value="ECO:0007669"/>
    <property type="project" value="UniProtKB-SubCell"/>
</dbReference>
<dbReference type="PANTHER" id="PTHR16171:SF7">
    <property type="entry name" value="DNA REPAIR PROTEIN RAD2"/>
    <property type="match status" value="1"/>
</dbReference>
<evidence type="ECO:0000313" key="15">
    <source>
        <dbReference type="EMBL" id="MDE50729.1"/>
    </source>
</evidence>
<feature type="compositionally biased region" description="Low complexity" evidence="12">
    <location>
        <begin position="381"/>
        <end position="399"/>
    </location>
</feature>
<evidence type="ECO:0000256" key="11">
    <source>
        <dbReference type="ARBA" id="ARBA00023242"/>
    </source>
</evidence>
<dbReference type="PANTHER" id="PTHR16171">
    <property type="entry name" value="DNA REPAIR PROTEIN COMPLEMENTING XP-G CELLS-RELATED"/>
    <property type="match status" value="1"/>
</dbReference>
<feature type="compositionally biased region" description="Acidic residues" evidence="12">
    <location>
        <begin position="492"/>
        <end position="501"/>
    </location>
</feature>
<keyword evidence="8" id="KW-0378">Hydrolase</keyword>
<feature type="region of interest" description="Disordered" evidence="12">
    <location>
        <begin position="156"/>
        <end position="182"/>
    </location>
</feature>
<dbReference type="InterPro" id="IPR008918">
    <property type="entry name" value="HhH2"/>
</dbReference>
<keyword evidence="5" id="KW-0479">Metal-binding</keyword>
<proteinExistence type="inferred from homology"/>
<evidence type="ECO:0000256" key="1">
    <source>
        <dbReference type="ARBA" id="ARBA00001946"/>
    </source>
</evidence>
<dbReference type="AlphaFoldDB" id="A0A6G1SK24"/>
<evidence type="ECO:0000259" key="14">
    <source>
        <dbReference type="SMART" id="SM00485"/>
    </source>
</evidence>
<feature type="compositionally biased region" description="Acidic residues" evidence="12">
    <location>
        <begin position="552"/>
        <end position="563"/>
    </location>
</feature>
<keyword evidence="4" id="KW-0540">Nuclease</keyword>
<keyword evidence="7" id="KW-0227">DNA damage</keyword>
<reference evidence="15" key="1">
    <citation type="submission" date="2018-10" db="EMBL/GenBank/DDBJ databases">
        <title>Transcriptome assembly of Aceria tosichella (Wheat curl mite) Type 2.</title>
        <authorList>
            <person name="Scully E.D."/>
            <person name="Geib S.M."/>
            <person name="Palmer N.A."/>
            <person name="Gupta A.K."/>
            <person name="Sarath G."/>
            <person name="Tatineni S."/>
        </authorList>
    </citation>
    <scope>NUCLEOTIDE SEQUENCE</scope>
    <source>
        <strain evidence="15">LincolnNE</strain>
    </source>
</reference>
<feature type="compositionally biased region" description="Acidic residues" evidence="12">
    <location>
        <begin position="307"/>
        <end position="317"/>
    </location>
</feature>
<evidence type="ECO:0000256" key="2">
    <source>
        <dbReference type="ARBA" id="ARBA00004123"/>
    </source>
</evidence>
<dbReference type="Pfam" id="PF00867">
    <property type="entry name" value="XPG_I"/>
    <property type="match status" value="1"/>
</dbReference>
<evidence type="ECO:0000256" key="8">
    <source>
        <dbReference type="ARBA" id="ARBA00022801"/>
    </source>
</evidence>
<dbReference type="EMBL" id="GGYP01005958">
    <property type="protein sequence ID" value="MDE50729.1"/>
    <property type="molecule type" value="Transcribed_RNA"/>
</dbReference>
<comment type="subcellular location">
    <subcellularLocation>
        <location evidence="2">Nucleus</location>
    </subcellularLocation>
</comment>
<evidence type="ECO:0000256" key="10">
    <source>
        <dbReference type="ARBA" id="ARBA00023204"/>
    </source>
</evidence>
<dbReference type="Pfam" id="PF00752">
    <property type="entry name" value="XPG_N"/>
    <property type="match status" value="1"/>
</dbReference>
<feature type="compositionally biased region" description="Polar residues" evidence="12">
    <location>
        <begin position="473"/>
        <end position="485"/>
    </location>
</feature>
<dbReference type="GO" id="GO:0006289">
    <property type="term" value="P:nucleotide-excision repair"/>
    <property type="evidence" value="ECO:0007669"/>
    <property type="project" value="InterPro"/>
</dbReference>
<dbReference type="InterPro" id="IPR006085">
    <property type="entry name" value="XPG_DNA_repair_N"/>
</dbReference>
<evidence type="ECO:0000256" key="7">
    <source>
        <dbReference type="ARBA" id="ARBA00022763"/>
    </source>
</evidence>
<keyword evidence="10" id="KW-0234">DNA repair</keyword>
<feature type="region of interest" description="Disordered" evidence="12">
    <location>
        <begin position="298"/>
        <end position="337"/>
    </location>
</feature>
<comment type="similarity">
    <text evidence="3">Belongs to the XPG/RAD2 endonuclease family. XPG subfamily.</text>
</comment>
<keyword evidence="6" id="KW-0255">Endonuclease</keyword>
<name>A0A6G1SK24_9ACAR</name>
<dbReference type="InterPro" id="IPR006086">
    <property type="entry name" value="XPG-I_dom"/>
</dbReference>
<feature type="compositionally biased region" description="Low complexity" evidence="12">
    <location>
        <begin position="435"/>
        <end position="456"/>
    </location>
</feature>
<dbReference type="GO" id="GO:0004520">
    <property type="term" value="F:DNA endonuclease activity"/>
    <property type="evidence" value="ECO:0007669"/>
    <property type="project" value="TreeGrafter"/>
</dbReference>
<feature type="compositionally biased region" description="Polar residues" evidence="12">
    <location>
        <begin position="653"/>
        <end position="663"/>
    </location>
</feature>
<dbReference type="PRINTS" id="PR00066">
    <property type="entry name" value="XRODRMPGMNTG"/>
</dbReference>
<dbReference type="PROSITE" id="PS00841">
    <property type="entry name" value="XPG_1"/>
    <property type="match status" value="1"/>
</dbReference>
<evidence type="ECO:0000256" key="5">
    <source>
        <dbReference type="ARBA" id="ARBA00022723"/>
    </source>
</evidence>
<evidence type="ECO:0000256" key="9">
    <source>
        <dbReference type="ARBA" id="ARBA00022842"/>
    </source>
</evidence>
<dbReference type="PRINTS" id="PR00853">
    <property type="entry name" value="XPGRADSUPER"/>
</dbReference>
<feature type="compositionally biased region" description="Basic and acidic residues" evidence="12">
    <location>
        <begin position="368"/>
        <end position="378"/>
    </location>
</feature>
<evidence type="ECO:0000256" key="6">
    <source>
        <dbReference type="ARBA" id="ARBA00022759"/>
    </source>
</evidence>
<dbReference type="SMART" id="SM00484">
    <property type="entry name" value="XPGI"/>
    <property type="match status" value="1"/>
</dbReference>
<feature type="compositionally biased region" description="Basic and acidic residues" evidence="12">
    <location>
        <begin position="643"/>
        <end position="652"/>
    </location>
</feature>
<dbReference type="SMART" id="SM00485">
    <property type="entry name" value="XPGN"/>
    <property type="match status" value="1"/>
</dbReference>
<feature type="compositionally biased region" description="Basic and acidic residues" evidence="12">
    <location>
        <begin position="540"/>
        <end position="551"/>
    </location>
</feature>
<evidence type="ECO:0000256" key="3">
    <source>
        <dbReference type="ARBA" id="ARBA00005283"/>
    </source>
</evidence>
<dbReference type="GO" id="GO:0003697">
    <property type="term" value="F:single-stranded DNA binding"/>
    <property type="evidence" value="ECO:0007669"/>
    <property type="project" value="InterPro"/>
</dbReference>
<dbReference type="InterPro" id="IPR036279">
    <property type="entry name" value="5-3_exonuclease_C_sf"/>
</dbReference>
<dbReference type="InterPro" id="IPR001044">
    <property type="entry name" value="XPG/Rad2_eukaryotes"/>
</dbReference>
<comment type="cofactor">
    <cofactor evidence="1">
        <name>Mg(2+)</name>
        <dbReference type="ChEBI" id="CHEBI:18420"/>
    </cofactor>
</comment>
<keyword evidence="11" id="KW-0539">Nucleus</keyword>
<evidence type="ECO:0000256" key="12">
    <source>
        <dbReference type="SAM" id="MobiDB-lite"/>
    </source>
</evidence>
<dbReference type="SUPFAM" id="SSF47807">
    <property type="entry name" value="5' to 3' exonuclease, C-terminal subdomain"/>
    <property type="match status" value="1"/>
</dbReference>
<dbReference type="InterPro" id="IPR006084">
    <property type="entry name" value="XPG/Rad2"/>
</dbReference>
<dbReference type="SMART" id="SM00279">
    <property type="entry name" value="HhH2"/>
    <property type="match status" value="1"/>
</dbReference>
<dbReference type="Gene3D" id="3.40.50.1010">
    <property type="entry name" value="5'-nuclease"/>
    <property type="match status" value="2"/>
</dbReference>
<feature type="compositionally biased region" description="Polar residues" evidence="12">
    <location>
        <begin position="327"/>
        <end position="337"/>
    </location>
</feature>
<keyword evidence="9" id="KW-0460">Magnesium</keyword>
<dbReference type="CDD" id="cd09868">
    <property type="entry name" value="PIN_XPG_RAD2"/>
    <property type="match status" value="2"/>
</dbReference>
<feature type="region of interest" description="Disordered" evidence="12">
    <location>
        <begin position="368"/>
        <end position="671"/>
    </location>
</feature>